<dbReference type="InterPro" id="IPR011009">
    <property type="entry name" value="Kinase-like_dom_sf"/>
</dbReference>
<comment type="subcellular location">
    <subcellularLocation>
        <location evidence="1">Membrane</location>
        <topology evidence="1">Single-pass type I membrane protein</topology>
    </subcellularLocation>
</comment>
<dbReference type="Pfam" id="PF00139">
    <property type="entry name" value="Lectin_legB"/>
    <property type="match status" value="1"/>
</dbReference>
<keyword evidence="6" id="KW-0732">Signal</keyword>
<evidence type="ECO:0000259" key="14">
    <source>
        <dbReference type="PROSITE" id="PS50011"/>
    </source>
</evidence>
<dbReference type="InterPro" id="IPR013320">
    <property type="entry name" value="ConA-like_dom_sf"/>
</dbReference>
<proteinExistence type="inferred from homology"/>
<evidence type="ECO:0000256" key="5">
    <source>
        <dbReference type="ARBA" id="ARBA00022692"/>
    </source>
</evidence>
<dbReference type="PANTHER" id="PTHR27007">
    <property type="match status" value="1"/>
</dbReference>
<keyword evidence="10 13" id="KW-0067">ATP-binding</keyword>
<dbReference type="InterPro" id="IPR008271">
    <property type="entry name" value="Ser/Thr_kinase_AS"/>
</dbReference>
<dbReference type="SUPFAM" id="SSF56112">
    <property type="entry name" value="Protein kinase-like (PK-like)"/>
    <property type="match status" value="1"/>
</dbReference>
<evidence type="ECO:0000256" key="9">
    <source>
        <dbReference type="ARBA" id="ARBA00022777"/>
    </source>
</evidence>
<evidence type="ECO:0000313" key="16">
    <source>
        <dbReference type="Proteomes" id="UP000236161"/>
    </source>
</evidence>
<dbReference type="SMART" id="SM00220">
    <property type="entry name" value="S_TKc"/>
    <property type="match status" value="1"/>
</dbReference>
<name>A0A2I0AWA9_9ASPA</name>
<dbReference type="PROSITE" id="PS00107">
    <property type="entry name" value="PROTEIN_KINASE_ATP"/>
    <property type="match status" value="1"/>
</dbReference>
<dbReference type="AlphaFoldDB" id="A0A2I0AWA9"/>
<keyword evidence="11" id="KW-1133">Transmembrane helix</keyword>
<evidence type="ECO:0000256" key="7">
    <source>
        <dbReference type="ARBA" id="ARBA00022734"/>
    </source>
</evidence>
<dbReference type="Gene3D" id="1.10.510.10">
    <property type="entry name" value="Transferase(Phosphotransferase) domain 1"/>
    <property type="match status" value="1"/>
</dbReference>
<evidence type="ECO:0000313" key="15">
    <source>
        <dbReference type="EMBL" id="PKA59832.1"/>
    </source>
</evidence>
<keyword evidence="7 15" id="KW-0430">Lectin</keyword>
<evidence type="ECO:0000256" key="13">
    <source>
        <dbReference type="PROSITE-ProRule" id="PRU10141"/>
    </source>
</evidence>
<comment type="similarity">
    <text evidence="3">In the C-terminal section; belongs to the protein kinase superfamily. Ser/Thr protein kinase family.</text>
</comment>
<keyword evidence="15" id="KW-0675">Receptor</keyword>
<keyword evidence="4 15" id="KW-0808">Transferase</keyword>
<dbReference type="InterPro" id="IPR001220">
    <property type="entry name" value="Legume_lectin_dom"/>
</dbReference>
<dbReference type="InterPro" id="IPR000719">
    <property type="entry name" value="Prot_kinase_dom"/>
</dbReference>
<dbReference type="OrthoDB" id="733644at2759"/>
<keyword evidence="8 13" id="KW-0547">Nucleotide-binding</keyword>
<dbReference type="Gene3D" id="3.30.200.20">
    <property type="entry name" value="Phosphorylase Kinase, domain 1"/>
    <property type="match status" value="1"/>
</dbReference>
<feature type="binding site" evidence="13">
    <location>
        <position position="438"/>
    </location>
    <ligand>
        <name>ATP</name>
        <dbReference type="ChEBI" id="CHEBI:30616"/>
    </ligand>
</feature>
<accession>A0A2I0AWA9</accession>
<dbReference type="EC" id="2.7.11.1" evidence="15"/>
<dbReference type="InterPro" id="IPR050528">
    <property type="entry name" value="L-type_Lectin-RKs"/>
</dbReference>
<dbReference type="PROSITE" id="PS00108">
    <property type="entry name" value="PROTEIN_KINASE_ST"/>
    <property type="match status" value="1"/>
</dbReference>
<evidence type="ECO:0000256" key="2">
    <source>
        <dbReference type="ARBA" id="ARBA00008536"/>
    </source>
</evidence>
<dbReference type="InterPro" id="IPR017441">
    <property type="entry name" value="Protein_kinase_ATP_BS"/>
</dbReference>
<dbReference type="GO" id="GO:0030246">
    <property type="term" value="F:carbohydrate binding"/>
    <property type="evidence" value="ECO:0007669"/>
    <property type="project" value="UniProtKB-KW"/>
</dbReference>
<evidence type="ECO:0000256" key="4">
    <source>
        <dbReference type="ARBA" id="ARBA00022679"/>
    </source>
</evidence>
<dbReference type="PROSITE" id="PS50011">
    <property type="entry name" value="PROTEIN_KINASE_DOM"/>
    <property type="match status" value="1"/>
</dbReference>
<evidence type="ECO:0000256" key="11">
    <source>
        <dbReference type="ARBA" id="ARBA00022989"/>
    </source>
</evidence>
<gene>
    <name evidence="15" type="primary">LECRKS7</name>
    <name evidence="15" type="ORF">AXF42_Ash011957</name>
</gene>
<organism evidence="15 16">
    <name type="scientific">Apostasia shenzhenica</name>
    <dbReference type="NCBI Taxonomy" id="1088818"/>
    <lineage>
        <taxon>Eukaryota</taxon>
        <taxon>Viridiplantae</taxon>
        <taxon>Streptophyta</taxon>
        <taxon>Embryophyta</taxon>
        <taxon>Tracheophyta</taxon>
        <taxon>Spermatophyta</taxon>
        <taxon>Magnoliopsida</taxon>
        <taxon>Liliopsida</taxon>
        <taxon>Asparagales</taxon>
        <taxon>Orchidaceae</taxon>
        <taxon>Apostasioideae</taxon>
        <taxon>Apostasia</taxon>
    </lineage>
</organism>
<dbReference type="SUPFAM" id="SSF49899">
    <property type="entry name" value="Concanavalin A-like lectins/glucanases"/>
    <property type="match status" value="1"/>
</dbReference>
<dbReference type="EMBL" id="KZ451944">
    <property type="protein sequence ID" value="PKA59832.1"/>
    <property type="molecule type" value="Genomic_DNA"/>
</dbReference>
<keyword evidence="12" id="KW-0472">Membrane</keyword>
<comment type="similarity">
    <text evidence="2">In the N-terminal section; belongs to the leguminous lectin family.</text>
</comment>
<keyword evidence="5" id="KW-0812">Transmembrane</keyword>
<evidence type="ECO:0000256" key="10">
    <source>
        <dbReference type="ARBA" id="ARBA00022840"/>
    </source>
</evidence>
<evidence type="ECO:0000256" key="6">
    <source>
        <dbReference type="ARBA" id="ARBA00022729"/>
    </source>
</evidence>
<evidence type="ECO:0000256" key="3">
    <source>
        <dbReference type="ARBA" id="ARBA00010217"/>
    </source>
</evidence>
<keyword evidence="9 15" id="KW-0418">Kinase</keyword>
<keyword evidence="16" id="KW-1185">Reference proteome</keyword>
<evidence type="ECO:0000256" key="1">
    <source>
        <dbReference type="ARBA" id="ARBA00004479"/>
    </source>
</evidence>
<protein>
    <submittedName>
        <fullName evidence="15">Putative L-type lectin-domain containing receptor kinase S.7</fullName>
        <ecNumber evidence="15">2.7.11.1</ecNumber>
    </submittedName>
</protein>
<sequence length="682" mass="76889">MIPEPKKVLLVHSNARRAHPATGERRRGLRRRFLPAIDAGDFRRHATPFMNSSAESLQPSRSEIKRRESFSKFPCFHSIEISSSAESIALKNPFFDLPRSLQSFSDLTTTMGSERIHRMFFLLLLSLPRGLLQIEGSHGITAVSFNFPPFSVKNVTLLGDASLRSDSLQLRSGSAAFISFLFSFRELSFSAQFSFSATGNRGPVFFLSDKRVLDLLSVEFGTRLVVSSPVFFEAVDLRAKGFEFKNGDLIAAGVEYDQGRRWLTVRLLGVRTGLKIPVLSTKFNLLKQFDSILYVGLSASHSSREPNLTIKSWSFQAFRFDPPIHPLLFPSNRLDSSRIEAIGKRAPSSSFLHSFNLPTLLLVISIVAFACSSWMKWLKRKEEASQLSEMLKGFQKFSYRDLKAATSSFSEQELIGTGLYASVYRATFPGSNSQFAVKRFNQSSASRQSYDLEVAAIHRLHHRNILELRGWCDDKLDEPLLVYDYMPNRSLESVIWSSEPLDWNTRYKIATGVADALVYLHEECDPPVIHTDIKEGNVMLDAEFNPKLGDFGLAISGPPYRLSRHRTDHDPPECQLGAFVTDRVDVFLYGSMVLELCSLRTEGHIQFFEKLRNLKSARRLLEAVDERLGGGYDEGEMLRLMNVSLDCVEEDAETRPSMQNVLQVLTSDRRRDEAGPSSTAAN</sequence>
<dbReference type="GO" id="GO:0016020">
    <property type="term" value="C:membrane"/>
    <property type="evidence" value="ECO:0007669"/>
    <property type="project" value="UniProtKB-SubCell"/>
</dbReference>
<dbReference type="GO" id="GO:0004674">
    <property type="term" value="F:protein serine/threonine kinase activity"/>
    <property type="evidence" value="ECO:0007669"/>
    <property type="project" value="UniProtKB-EC"/>
</dbReference>
<reference evidence="15 16" key="1">
    <citation type="journal article" date="2017" name="Nature">
        <title>The Apostasia genome and the evolution of orchids.</title>
        <authorList>
            <person name="Zhang G.Q."/>
            <person name="Liu K.W."/>
            <person name="Li Z."/>
            <person name="Lohaus R."/>
            <person name="Hsiao Y.Y."/>
            <person name="Niu S.C."/>
            <person name="Wang J.Y."/>
            <person name="Lin Y.C."/>
            <person name="Xu Q."/>
            <person name="Chen L.J."/>
            <person name="Yoshida K."/>
            <person name="Fujiwara S."/>
            <person name="Wang Z.W."/>
            <person name="Zhang Y.Q."/>
            <person name="Mitsuda N."/>
            <person name="Wang M."/>
            <person name="Liu G.H."/>
            <person name="Pecoraro L."/>
            <person name="Huang H.X."/>
            <person name="Xiao X.J."/>
            <person name="Lin M."/>
            <person name="Wu X.Y."/>
            <person name="Wu W.L."/>
            <person name="Chen Y.Y."/>
            <person name="Chang S.B."/>
            <person name="Sakamoto S."/>
            <person name="Ohme-Takagi M."/>
            <person name="Yagi M."/>
            <person name="Zeng S.J."/>
            <person name="Shen C.Y."/>
            <person name="Yeh C.M."/>
            <person name="Luo Y.B."/>
            <person name="Tsai W.C."/>
            <person name="Van de Peer Y."/>
            <person name="Liu Z.J."/>
        </authorList>
    </citation>
    <scope>NUCLEOTIDE SEQUENCE [LARGE SCALE GENOMIC DNA]</scope>
    <source>
        <strain evidence="16">cv. Shenzhen</strain>
        <tissue evidence="15">Stem</tissue>
    </source>
</reference>
<feature type="domain" description="Protein kinase" evidence="14">
    <location>
        <begin position="409"/>
        <end position="667"/>
    </location>
</feature>
<dbReference type="Proteomes" id="UP000236161">
    <property type="component" value="Unassembled WGS sequence"/>
</dbReference>
<dbReference type="Pfam" id="PF00069">
    <property type="entry name" value="Pkinase"/>
    <property type="match status" value="1"/>
</dbReference>
<evidence type="ECO:0000256" key="12">
    <source>
        <dbReference type="ARBA" id="ARBA00023136"/>
    </source>
</evidence>
<dbReference type="STRING" id="1088818.A0A2I0AWA9"/>
<dbReference type="Gene3D" id="2.60.120.200">
    <property type="match status" value="1"/>
</dbReference>
<evidence type="ECO:0000256" key="8">
    <source>
        <dbReference type="ARBA" id="ARBA00022741"/>
    </source>
</evidence>
<dbReference type="GO" id="GO:0005524">
    <property type="term" value="F:ATP binding"/>
    <property type="evidence" value="ECO:0007669"/>
    <property type="project" value="UniProtKB-UniRule"/>
</dbReference>